<dbReference type="eggNOG" id="COG3836">
    <property type="taxonomic scope" value="Bacteria"/>
</dbReference>
<dbReference type="PANTHER" id="PTHR30502:SF0">
    <property type="entry name" value="PHOSPHOENOLPYRUVATE CARBOXYLASE FAMILY PROTEIN"/>
    <property type="match status" value="1"/>
</dbReference>
<dbReference type="PANTHER" id="PTHR30502">
    <property type="entry name" value="2-KETO-3-DEOXY-L-RHAMNONATE ALDOLASE"/>
    <property type="match status" value="1"/>
</dbReference>
<dbReference type="GO" id="GO:0016832">
    <property type="term" value="F:aldehyde-lyase activity"/>
    <property type="evidence" value="ECO:0007669"/>
    <property type="project" value="TreeGrafter"/>
</dbReference>
<gene>
    <name evidence="5" type="ordered locus">Bpet0745</name>
</gene>
<dbReference type="Gene3D" id="3.20.20.60">
    <property type="entry name" value="Phosphoenolpyruvate-binding domains"/>
    <property type="match status" value="1"/>
</dbReference>
<evidence type="ECO:0000256" key="2">
    <source>
        <dbReference type="ARBA" id="ARBA00022723"/>
    </source>
</evidence>
<comment type="similarity">
    <text evidence="1">Belongs to the HpcH/HpaI aldolase family.</text>
</comment>
<dbReference type="KEGG" id="bpt:Bpet0745"/>
<dbReference type="SUPFAM" id="SSF51621">
    <property type="entry name" value="Phosphoenolpyruvate/pyruvate domain"/>
    <property type="match status" value="1"/>
</dbReference>
<evidence type="ECO:0000256" key="3">
    <source>
        <dbReference type="ARBA" id="ARBA00023239"/>
    </source>
</evidence>
<name>A9I5A0_BORPD</name>
<keyword evidence="3" id="KW-0456">Lyase</keyword>
<dbReference type="AlphaFoldDB" id="A9I5A0"/>
<protein>
    <submittedName>
        <fullName evidence="5">Aldolase</fullName>
    </submittedName>
</protein>
<evidence type="ECO:0000313" key="5">
    <source>
        <dbReference type="EMBL" id="CAP41077.1"/>
    </source>
</evidence>
<reference evidence="5 6" key="1">
    <citation type="journal article" date="2008" name="BMC Genomics">
        <title>The missing link: Bordetella petrii is endowed with both the metabolic versatility of environmental bacteria and virulence traits of pathogenic Bordetellae.</title>
        <authorList>
            <person name="Gross R."/>
            <person name="Guzman C.A."/>
            <person name="Sebaihia M."/>
            <person name="Martins Dos Santos V.A."/>
            <person name="Pieper D.H."/>
            <person name="Koebnik R."/>
            <person name="Lechner M."/>
            <person name="Bartels D."/>
            <person name="Buhrmester J."/>
            <person name="Choudhuri J.V."/>
            <person name="Ebensen T."/>
            <person name="Gaigalat L."/>
            <person name="Herrmann S."/>
            <person name="Khachane A.N."/>
            <person name="Larisch C."/>
            <person name="Link S."/>
            <person name="Linke B."/>
            <person name="Meyer F."/>
            <person name="Mormann S."/>
            <person name="Nakunst D."/>
            <person name="Rueckert C."/>
            <person name="Schneiker-Bekel S."/>
            <person name="Schulze K."/>
            <person name="Vorhoelter F.J."/>
            <person name="Yevsa T."/>
            <person name="Engle J.T."/>
            <person name="Goldman W.E."/>
            <person name="Puehler A."/>
            <person name="Goebel U.B."/>
            <person name="Goesmann A."/>
            <person name="Bloecker H."/>
            <person name="Kaiser O."/>
            <person name="Martinez-Arias R."/>
        </authorList>
    </citation>
    <scope>NUCLEOTIDE SEQUENCE [LARGE SCALE GENOMIC DNA]</scope>
    <source>
        <strain evidence="6">ATCC BAA-461 / DSM 12804 / CCUG 43448 / CIP 107267 / Se-1111R</strain>
    </source>
</reference>
<evidence type="ECO:0000259" key="4">
    <source>
        <dbReference type="Pfam" id="PF03328"/>
    </source>
</evidence>
<dbReference type="STRING" id="94624.Bpet0745"/>
<dbReference type="Proteomes" id="UP000001225">
    <property type="component" value="Chromosome"/>
</dbReference>
<keyword evidence="6" id="KW-1185">Reference proteome</keyword>
<dbReference type="EMBL" id="AM902716">
    <property type="protein sequence ID" value="CAP41077.1"/>
    <property type="molecule type" value="Genomic_DNA"/>
</dbReference>
<dbReference type="GO" id="GO:0046872">
    <property type="term" value="F:metal ion binding"/>
    <property type="evidence" value="ECO:0007669"/>
    <property type="project" value="UniProtKB-KW"/>
</dbReference>
<dbReference type="Pfam" id="PF03328">
    <property type="entry name" value="HpcH_HpaI"/>
    <property type="match status" value="1"/>
</dbReference>
<organism evidence="5 6">
    <name type="scientific">Bordetella petrii (strain ATCC BAA-461 / DSM 12804 / CCUG 43448 / CIP 107267 / Se-1111R)</name>
    <dbReference type="NCBI Taxonomy" id="340100"/>
    <lineage>
        <taxon>Bacteria</taxon>
        <taxon>Pseudomonadati</taxon>
        <taxon>Pseudomonadota</taxon>
        <taxon>Betaproteobacteria</taxon>
        <taxon>Burkholderiales</taxon>
        <taxon>Alcaligenaceae</taxon>
        <taxon>Bordetella</taxon>
    </lineage>
</organism>
<dbReference type="InterPro" id="IPR015813">
    <property type="entry name" value="Pyrv/PenolPyrv_kinase-like_dom"/>
</dbReference>
<evidence type="ECO:0000256" key="1">
    <source>
        <dbReference type="ARBA" id="ARBA00005568"/>
    </source>
</evidence>
<accession>A9I5A0</accession>
<dbReference type="InterPro" id="IPR050251">
    <property type="entry name" value="HpcH-HpaI_aldolase"/>
</dbReference>
<dbReference type="InterPro" id="IPR005000">
    <property type="entry name" value="Aldolase/citrate-lyase_domain"/>
</dbReference>
<dbReference type="GO" id="GO:0005737">
    <property type="term" value="C:cytoplasm"/>
    <property type="evidence" value="ECO:0007669"/>
    <property type="project" value="TreeGrafter"/>
</dbReference>
<keyword evidence="2" id="KW-0479">Metal-binding</keyword>
<dbReference type="InterPro" id="IPR040442">
    <property type="entry name" value="Pyrv_kinase-like_dom_sf"/>
</dbReference>
<feature type="domain" description="HpcH/HpaI aldolase/citrate lyase" evidence="4">
    <location>
        <begin position="33"/>
        <end position="249"/>
    </location>
</feature>
<sequence length="272" mass="27620">MSRATPCAHSALKARLARGELAMSLIVRSARGPEIALVARSSGFDALYIDLEHSPLSLDTASMLCIASQAAGVTPLVRVPQASAAWVSRALDGGAMGVIVPHVEDAATARAAVALAKYPPLGQRSVSTTLPQLAYQAMPAAESQCLLNRETLVVAMIESRQGLWHADEIAAVEGIDMLLVGAGDLAADLGAAGPAVQAALRDAFDTVIAACKRHGKAAGAGGLAGQLDLLAEVVAAGVRYVSAGTDTGFLLAGAQAKVAAIRARCPPGADGR</sequence>
<evidence type="ECO:0000313" key="6">
    <source>
        <dbReference type="Proteomes" id="UP000001225"/>
    </source>
</evidence>
<proteinExistence type="inferred from homology"/>